<dbReference type="STRING" id="1193713.GCA_001636315_00233"/>
<organism evidence="2 3">
    <name type="scientific">Neobacillus mesonae</name>
    <dbReference type="NCBI Taxonomy" id="1193713"/>
    <lineage>
        <taxon>Bacteria</taxon>
        <taxon>Bacillati</taxon>
        <taxon>Bacillota</taxon>
        <taxon>Bacilli</taxon>
        <taxon>Bacillales</taxon>
        <taxon>Bacillaceae</taxon>
        <taxon>Neobacillus</taxon>
    </lineage>
</organism>
<dbReference type="GO" id="GO:0016747">
    <property type="term" value="F:acyltransferase activity, transferring groups other than amino-acyl groups"/>
    <property type="evidence" value="ECO:0007669"/>
    <property type="project" value="InterPro"/>
</dbReference>
<dbReference type="Proteomes" id="UP000282892">
    <property type="component" value="Chromosome"/>
</dbReference>
<dbReference type="EMBL" id="CP022572">
    <property type="protein sequence ID" value="AZU65024.1"/>
    <property type="molecule type" value="Genomic_DNA"/>
</dbReference>
<dbReference type="PROSITE" id="PS51186">
    <property type="entry name" value="GNAT"/>
    <property type="match status" value="1"/>
</dbReference>
<dbReference type="InterPro" id="IPR000182">
    <property type="entry name" value="GNAT_dom"/>
</dbReference>
<protein>
    <submittedName>
        <fullName evidence="2">N-acetyltransferase</fullName>
    </submittedName>
</protein>
<proteinExistence type="predicted"/>
<dbReference type="InterPro" id="IPR016181">
    <property type="entry name" value="Acyl_CoA_acyltransferase"/>
</dbReference>
<feature type="domain" description="N-acetyltransferase" evidence="1">
    <location>
        <begin position="1"/>
        <end position="137"/>
    </location>
</feature>
<reference evidence="2 3" key="1">
    <citation type="submission" date="2017-07" db="EMBL/GenBank/DDBJ databases">
        <title>The complete genome sequence of Bacillus mesonae strain H20-5, an efficient strain improving plant abiotic stress resistance.</title>
        <authorList>
            <person name="Kim S.Y."/>
            <person name="Song H."/>
            <person name="Sang M.K."/>
            <person name="Weon H.-Y."/>
            <person name="Song J."/>
        </authorList>
    </citation>
    <scope>NUCLEOTIDE SEQUENCE [LARGE SCALE GENOMIC DNA]</scope>
    <source>
        <strain evidence="2 3">H20-5</strain>
    </source>
</reference>
<dbReference type="OrthoDB" id="6382410at2"/>
<evidence type="ECO:0000259" key="1">
    <source>
        <dbReference type="PROSITE" id="PS51186"/>
    </source>
</evidence>
<dbReference type="Pfam" id="PF00583">
    <property type="entry name" value="Acetyltransf_1"/>
    <property type="match status" value="1"/>
</dbReference>
<dbReference type="KEGG" id="nmk:CHR53_17020"/>
<dbReference type="AlphaFoldDB" id="A0A3Q9R0W0"/>
<keyword evidence="3" id="KW-1185">Reference proteome</keyword>
<accession>A0A3Q9R0W0</accession>
<sequence length="137" mass="15833">MKDNEIDQWQFLLDGGDDEEIVQAIDNNATYVVMKDDDLAATFTISTKQSDWDRELWGEDSSTNSLYLHRLGINLNYMKKGIGKSILTWIESSYQGEVKYVKLDCVADNIKLNNFYKNCGYEFVGVTDSFNKYQKKL</sequence>
<dbReference type="SUPFAM" id="SSF55729">
    <property type="entry name" value="Acyl-CoA N-acyltransferases (Nat)"/>
    <property type="match status" value="1"/>
</dbReference>
<gene>
    <name evidence="2" type="ORF">CHR53_17020</name>
</gene>
<evidence type="ECO:0000313" key="2">
    <source>
        <dbReference type="EMBL" id="AZU65024.1"/>
    </source>
</evidence>
<name>A0A3Q9R0W0_9BACI</name>
<evidence type="ECO:0000313" key="3">
    <source>
        <dbReference type="Proteomes" id="UP000282892"/>
    </source>
</evidence>
<dbReference type="Gene3D" id="3.40.630.30">
    <property type="match status" value="1"/>
</dbReference>
<keyword evidence="2" id="KW-0808">Transferase</keyword>